<protein>
    <submittedName>
        <fullName evidence="1">30S ribosomal protein S18</fullName>
    </submittedName>
</protein>
<dbReference type="AlphaFoldDB" id="A0AAE1LKC5"/>
<keyword evidence="1" id="KW-0689">Ribosomal protein</keyword>
<reference evidence="1" key="2">
    <citation type="journal article" date="2023" name="BMC Genomics">
        <title>Pest status, molecular evolution, and epigenetic factors derived from the genome assembly of Frankliniella fusca, a thysanopteran phytovirus vector.</title>
        <authorList>
            <person name="Catto M.A."/>
            <person name="Labadie P.E."/>
            <person name="Jacobson A.L."/>
            <person name="Kennedy G.G."/>
            <person name="Srinivasan R."/>
            <person name="Hunt B.G."/>
        </authorList>
    </citation>
    <scope>NUCLEOTIDE SEQUENCE</scope>
    <source>
        <strain evidence="1">PL_HMW_Pooled</strain>
    </source>
</reference>
<name>A0AAE1LKC5_9NEOP</name>
<evidence type="ECO:0000313" key="2">
    <source>
        <dbReference type="Proteomes" id="UP001219518"/>
    </source>
</evidence>
<sequence>MYLNFGSLVTHNCQLETITSMTKAFAVNRVDYYFSHLCDEWLIENNCILPLRHTIGCKNQCKLRCFANVNIPNA</sequence>
<accession>A0AAE1LKC5</accession>
<reference evidence="1" key="1">
    <citation type="submission" date="2021-07" db="EMBL/GenBank/DDBJ databases">
        <authorList>
            <person name="Catto M.A."/>
            <person name="Jacobson A."/>
            <person name="Kennedy G."/>
            <person name="Labadie P."/>
            <person name="Hunt B.G."/>
            <person name="Srinivasan R."/>
        </authorList>
    </citation>
    <scope>NUCLEOTIDE SEQUENCE</scope>
    <source>
        <strain evidence="1">PL_HMW_Pooled</strain>
        <tissue evidence="1">Head</tissue>
    </source>
</reference>
<dbReference type="GO" id="GO:0005840">
    <property type="term" value="C:ribosome"/>
    <property type="evidence" value="ECO:0007669"/>
    <property type="project" value="UniProtKB-KW"/>
</dbReference>
<dbReference type="Proteomes" id="UP001219518">
    <property type="component" value="Unassembled WGS sequence"/>
</dbReference>
<keyword evidence="2" id="KW-1185">Reference proteome</keyword>
<comment type="caution">
    <text evidence="1">The sequence shown here is derived from an EMBL/GenBank/DDBJ whole genome shotgun (WGS) entry which is preliminary data.</text>
</comment>
<gene>
    <name evidence="1" type="ORF">KUF71_010945</name>
</gene>
<keyword evidence="1" id="KW-0687">Ribonucleoprotein</keyword>
<organism evidence="1 2">
    <name type="scientific">Frankliniella fusca</name>
    <dbReference type="NCBI Taxonomy" id="407009"/>
    <lineage>
        <taxon>Eukaryota</taxon>
        <taxon>Metazoa</taxon>
        <taxon>Ecdysozoa</taxon>
        <taxon>Arthropoda</taxon>
        <taxon>Hexapoda</taxon>
        <taxon>Insecta</taxon>
        <taxon>Pterygota</taxon>
        <taxon>Neoptera</taxon>
        <taxon>Paraneoptera</taxon>
        <taxon>Thysanoptera</taxon>
        <taxon>Terebrantia</taxon>
        <taxon>Thripoidea</taxon>
        <taxon>Thripidae</taxon>
        <taxon>Frankliniella</taxon>
    </lineage>
</organism>
<proteinExistence type="predicted"/>
<evidence type="ECO:0000313" key="1">
    <source>
        <dbReference type="EMBL" id="KAK3921769.1"/>
    </source>
</evidence>
<dbReference type="EMBL" id="JAHWGI010001051">
    <property type="protein sequence ID" value="KAK3921769.1"/>
    <property type="molecule type" value="Genomic_DNA"/>
</dbReference>